<dbReference type="EMBL" id="JAXCLW010000001">
    <property type="protein sequence ID" value="MDY0881567.1"/>
    <property type="molecule type" value="Genomic_DNA"/>
</dbReference>
<evidence type="ECO:0000256" key="4">
    <source>
        <dbReference type="ARBA" id="ARBA00022960"/>
    </source>
</evidence>
<evidence type="ECO:0000256" key="5">
    <source>
        <dbReference type="ARBA" id="ARBA00022984"/>
    </source>
</evidence>
<dbReference type="PRINTS" id="PR01806">
    <property type="entry name" value="VIRFACTRMVIN"/>
</dbReference>
<dbReference type="Proteomes" id="UP001279642">
    <property type="component" value="Unassembled WGS sequence"/>
</dbReference>
<feature type="transmembrane region" description="Helical" evidence="10">
    <location>
        <begin position="185"/>
        <end position="208"/>
    </location>
</feature>
<evidence type="ECO:0000256" key="3">
    <source>
        <dbReference type="ARBA" id="ARBA00022692"/>
    </source>
</evidence>
<evidence type="ECO:0000313" key="12">
    <source>
        <dbReference type="EMBL" id="MDY0881567.1"/>
    </source>
</evidence>
<feature type="transmembrane region" description="Helical" evidence="10">
    <location>
        <begin position="312"/>
        <end position="335"/>
    </location>
</feature>
<evidence type="ECO:0000256" key="10">
    <source>
        <dbReference type="HAMAP-Rule" id="MF_02078"/>
    </source>
</evidence>
<dbReference type="PANTHER" id="PTHR47019:SF1">
    <property type="entry name" value="LIPID II FLIPPASE MURJ"/>
    <property type="match status" value="1"/>
</dbReference>
<feature type="transmembrane region" description="Helical" evidence="10">
    <location>
        <begin position="447"/>
        <end position="465"/>
    </location>
</feature>
<feature type="transmembrane region" description="Helical" evidence="10">
    <location>
        <begin position="477"/>
        <end position="501"/>
    </location>
</feature>
<keyword evidence="13" id="KW-1185">Reference proteome</keyword>
<feature type="transmembrane region" description="Helical" evidence="10">
    <location>
        <begin position="126"/>
        <end position="146"/>
    </location>
</feature>
<gene>
    <name evidence="10 12" type="primary">murJ</name>
    <name evidence="12" type="ORF">SMD27_01800</name>
</gene>
<feature type="transmembrane region" description="Helical" evidence="10">
    <location>
        <begin position="385"/>
        <end position="403"/>
    </location>
</feature>
<protein>
    <recommendedName>
        <fullName evidence="10">Probable lipid II flippase MurJ</fullName>
    </recommendedName>
</protein>
<sequence length="517" mass="55423">MFSLKSVATVGGLTLTSRALGFLREMMIAHQLGTGPVAEAFFVAMRLPNLFRQMFAEGAFNSAFVPMFARRIEEQGKSEAKVFAERVLSVLLIILLLVTIGAELTMPWLMRVFAPGFHVFPEKFRLAVLLTSITFPYLLFMSLCALQGGILNSLHKFTAAAAAPIMLNLTLIGTLLIPTDSDEQAGIILAWAVTLAGVLQFVWLAWACHRAGMRLGLRRPRLGPDVRRLMKLMVPGLIGGGLNQINMAIATILATLQAGAVSYLYYADRLYQLPLALIGSAIGVVLLPSLTRALRSGQPVDANRIQNRAIELGLSLSLPAAVALIIASHPVIAAVYQRGAFASQDTFAVAAALSVVAAGLPAYVLNKALTPGFLAREDTMTPFRFAMIAVGADIVIAISLFHFIGYIGIAAGTAGAAWINAAMLYMRLHRRGLLSLDTRIKRVAPRLILSAALMGAVLWGAIRLGQPYLNGSEINRIGALAVLILIGLATYGMAVLLTGAVSVQDLRRRRRPSATGA</sequence>
<evidence type="ECO:0000256" key="2">
    <source>
        <dbReference type="ARBA" id="ARBA00022475"/>
    </source>
</evidence>
<dbReference type="PANTHER" id="PTHR47019">
    <property type="entry name" value="LIPID II FLIPPASE MURJ"/>
    <property type="match status" value="1"/>
</dbReference>
<evidence type="ECO:0000256" key="8">
    <source>
        <dbReference type="ARBA" id="ARBA00060041"/>
    </source>
</evidence>
<evidence type="ECO:0000256" key="11">
    <source>
        <dbReference type="PIRNR" id="PIRNR002869"/>
    </source>
</evidence>
<feature type="transmembrane region" description="Helical" evidence="10">
    <location>
        <begin position="229"/>
        <end position="253"/>
    </location>
</feature>
<dbReference type="PIRSF" id="PIRSF002869">
    <property type="entry name" value="MviN"/>
    <property type="match status" value="1"/>
</dbReference>
<name>A0ABU5E5G8_9PROT</name>
<feature type="transmembrane region" description="Helical" evidence="10">
    <location>
        <begin position="158"/>
        <end position="179"/>
    </location>
</feature>
<feature type="transmembrane region" description="Helical" evidence="10">
    <location>
        <begin position="90"/>
        <end position="114"/>
    </location>
</feature>
<dbReference type="InterPro" id="IPR004268">
    <property type="entry name" value="MurJ"/>
</dbReference>
<feature type="transmembrane region" description="Helical" evidence="10">
    <location>
        <begin position="347"/>
        <end position="365"/>
    </location>
</feature>
<comment type="pathway">
    <text evidence="10">Cell wall biogenesis; peptidoglycan biosynthesis.</text>
</comment>
<organism evidence="12 13">
    <name type="scientific">Dongia soli</name>
    <dbReference type="NCBI Taxonomy" id="600628"/>
    <lineage>
        <taxon>Bacteria</taxon>
        <taxon>Pseudomonadati</taxon>
        <taxon>Pseudomonadota</taxon>
        <taxon>Alphaproteobacteria</taxon>
        <taxon>Rhodospirillales</taxon>
        <taxon>Dongiaceae</taxon>
        <taxon>Dongia</taxon>
    </lineage>
</organism>
<dbReference type="Pfam" id="PF03023">
    <property type="entry name" value="MurJ"/>
    <property type="match status" value="1"/>
</dbReference>
<evidence type="ECO:0000256" key="7">
    <source>
        <dbReference type="ARBA" id="ARBA00023136"/>
    </source>
</evidence>
<keyword evidence="6 10" id="KW-1133">Transmembrane helix</keyword>
<keyword evidence="7 10" id="KW-0472">Membrane</keyword>
<evidence type="ECO:0000256" key="1">
    <source>
        <dbReference type="ARBA" id="ARBA00004651"/>
    </source>
</evidence>
<comment type="similarity">
    <text evidence="9 10 11">Belongs to the MurJ/MviN family.</text>
</comment>
<reference evidence="12 13" key="1">
    <citation type="journal article" date="2016" name="Antonie Van Leeuwenhoek">
        <title>Dongia soli sp. nov., isolated from soil from Dokdo, Korea.</title>
        <authorList>
            <person name="Kim D.U."/>
            <person name="Lee H."/>
            <person name="Kim H."/>
            <person name="Kim S.G."/>
            <person name="Ka J.O."/>
        </authorList>
    </citation>
    <scope>NUCLEOTIDE SEQUENCE [LARGE SCALE GENOMIC DNA]</scope>
    <source>
        <strain evidence="12 13">D78</strain>
    </source>
</reference>
<feature type="transmembrane region" description="Helical" evidence="10">
    <location>
        <begin position="409"/>
        <end position="426"/>
    </location>
</feature>
<keyword evidence="4 10" id="KW-0133">Cell shape</keyword>
<comment type="function">
    <text evidence="8 10 11">Involved in peptidoglycan biosynthesis. Transports lipid-linked peptidoglycan precursors from the inner to the outer leaflet of the cytoplasmic membrane.</text>
</comment>
<comment type="caution">
    <text evidence="12">The sequence shown here is derived from an EMBL/GenBank/DDBJ whole genome shotgun (WGS) entry which is preliminary data.</text>
</comment>
<keyword evidence="3 10" id="KW-0812">Transmembrane</keyword>
<evidence type="ECO:0000256" key="6">
    <source>
        <dbReference type="ARBA" id="ARBA00022989"/>
    </source>
</evidence>
<dbReference type="RefSeq" id="WP_320506626.1">
    <property type="nucleotide sequence ID" value="NZ_JAXCLW010000001.1"/>
</dbReference>
<dbReference type="NCBIfam" id="TIGR01695">
    <property type="entry name" value="murJ_mviN"/>
    <property type="match status" value="1"/>
</dbReference>
<keyword evidence="2 10" id="KW-1003">Cell membrane</keyword>
<feature type="transmembrane region" description="Helical" evidence="10">
    <location>
        <begin position="273"/>
        <end position="291"/>
    </location>
</feature>
<evidence type="ECO:0000313" key="13">
    <source>
        <dbReference type="Proteomes" id="UP001279642"/>
    </source>
</evidence>
<dbReference type="CDD" id="cd13123">
    <property type="entry name" value="MATE_MurJ_like"/>
    <property type="match status" value="1"/>
</dbReference>
<accession>A0ABU5E5G8</accession>
<dbReference type="HAMAP" id="MF_02078">
    <property type="entry name" value="MurJ_MviN"/>
    <property type="match status" value="1"/>
</dbReference>
<dbReference type="InterPro" id="IPR051050">
    <property type="entry name" value="Lipid_II_flippase_MurJ/MviN"/>
</dbReference>
<keyword evidence="10 11" id="KW-0961">Cell wall biogenesis/degradation</keyword>
<keyword evidence="10 11" id="KW-0813">Transport</keyword>
<evidence type="ECO:0000256" key="9">
    <source>
        <dbReference type="ARBA" id="ARBA00061532"/>
    </source>
</evidence>
<keyword evidence="5 10" id="KW-0573">Peptidoglycan synthesis</keyword>
<comment type="subcellular location">
    <subcellularLocation>
        <location evidence="10">Cell inner membrane</location>
        <topology evidence="10">Multi-pass membrane protein</topology>
    </subcellularLocation>
    <subcellularLocation>
        <location evidence="1">Cell membrane</location>
        <topology evidence="1">Multi-pass membrane protein</topology>
    </subcellularLocation>
</comment>
<proteinExistence type="inferred from homology"/>
<keyword evidence="10" id="KW-0997">Cell inner membrane</keyword>